<dbReference type="RefSeq" id="WP_109925771.1">
    <property type="nucleotide sequence ID" value="NZ_QGNZ01000002.1"/>
</dbReference>
<dbReference type="Proteomes" id="UP000245379">
    <property type="component" value="Unassembled WGS sequence"/>
</dbReference>
<comment type="caution">
    <text evidence="1">The sequence shown here is derived from an EMBL/GenBank/DDBJ whole genome shotgun (WGS) entry which is preliminary data.</text>
</comment>
<proteinExistence type="predicted"/>
<dbReference type="AlphaFoldDB" id="A0A317EMA5"/>
<accession>A0A317EMA5</accession>
<evidence type="ECO:0008006" key="3">
    <source>
        <dbReference type="Google" id="ProtNLM"/>
    </source>
</evidence>
<organism evidence="1 2">
    <name type="scientific">Pedobacter yonginense</name>
    <dbReference type="NCBI Taxonomy" id="651869"/>
    <lineage>
        <taxon>Bacteria</taxon>
        <taxon>Pseudomonadati</taxon>
        <taxon>Bacteroidota</taxon>
        <taxon>Sphingobacteriia</taxon>
        <taxon>Sphingobacteriales</taxon>
        <taxon>Sphingobacteriaceae</taxon>
        <taxon>Pedobacter</taxon>
    </lineage>
</organism>
<name>A0A317EMA5_9SPHI</name>
<protein>
    <recommendedName>
        <fullName evidence="3">Outer membrane protein beta-barrel domain-containing protein</fullName>
    </recommendedName>
</protein>
<evidence type="ECO:0000313" key="1">
    <source>
        <dbReference type="EMBL" id="PWS28010.1"/>
    </source>
</evidence>
<keyword evidence="2" id="KW-1185">Reference proteome</keyword>
<evidence type="ECO:0000313" key="2">
    <source>
        <dbReference type="Proteomes" id="UP000245379"/>
    </source>
</evidence>
<reference evidence="1 2" key="1">
    <citation type="submission" date="2018-05" db="EMBL/GenBank/DDBJ databases">
        <title>Pedobacter paludis sp. nov., isolated from wetland soil.</title>
        <authorList>
            <person name="Zhang Y."/>
            <person name="Wang G."/>
        </authorList>
    </citation>
    <scope>NUCLEOTIDE SEQUENCE [LARGE SCALE GENOMIC DNA]</scope>
    <source>
        <strain evidence="1 2">KCTC22721</strain>
    </source>
</reference>
<sequence length="190" mass="21149">MSYTDVNKGKIGYTTTAAIDAKLLPFISFGLEGQYGLVKGGDINSDPHNRQFSNQYLSYTANGKIILDEVFDSDFVRGLYFGAGVGLIQNKITQVVRYKPDTEVKYPPLGYLFPGQDKSINIVVPANLGFNFFISDVSGLYKFAFNANAQLNYTFGEGLDGYNDPEGRFKNNKADQFFVFSVGIKYLFGR</sequence>
<dbReference type="EMBL" id="QGNZ01000002">
    <property type="protein sequence ID" value="PWS28010.1"/>
    <property type="molecule type" value="Genomic_DNA"/>
</dbReference>
<gene>
    <name evidence="1" type="ORF">DHW03_10645</name>
</gene>